<keyword evidence="13" id="KW-1185">Reference proteome</keyword>
<evidence type="ECO:0000256" key="8">
    <source>
        <dbReference type="ARBA" id="ARBA00023144"/>
    </source>
</evidence>
<dbReference type="SUPFAM" id="SSF55060">
    <property type="entry name" value="GHMP Kinase, C-terminal domain"/>
    <property type="match status" value="1"/>
</dbReference>
<comment type="similarity">
    <text evidence="1">Belongs to the GHMP kinase family. GalK subfamily.</text>
</comment>
<dbReference type="Pfam" id="PF00288">
    <property type="entry name" value="GHMP_kinases_N"/>
    <property type="match status" value="1"/>
</dbReference>
<dbReference type="EC" id="2.7.1.6" evidence="12"/>
<dbReference type="GO" id="GO:0006012">
    <property type="term" value="P:galactose metabolic process"/>
    <property type="evidence" value="ECO:0007669"/>
    <property type="project" value="UniProtKB-KW"/>
</dbReference>
<dbReference type="InterPro" id="IPR006204">
    <property type="entry name" value="GHMP_kinase_N_dom"/>
</dbReference>
<evidence type="ECO:0000256" key="4">
    <source>
        <dbReference type="ARBA" id="ARBA00022741"/>
    </source>
</evidence>
<keyword evidence="6" id="KW-0067">ATP-binding</keyword>
<dbReference type="InterPro" id="IPR014721">
    <property type="entry name" value="Ribsml_uS5_D2-typ_fold_subgr"/>
</dbReference>
<dbReference type="InterPro" id="IPR013750">
    <property type="entry name" value="GHMP_kinase_C_dom"/>
</dbReference>
<dbReference type="InterPro" id="IPR006203">
    <property type="entry name" value="GHMP_knse_ATP-bd_CS"/>
</dbReference>
<dbReference type="GO" id="GO:0046872">
    <property type="term" value="F:metal ion binding"/>
    <property type="evidence" value="ECO:0007669"/>
    <property type="project" value="UniProtKB-KW"/>
</dbReference>
<keyword evidence="8" id="KW-0299">Galactose metabolism</keyword>
<dbReference type="InterPro" id="IPR020568">
    <property type="entry name" value="Ribosomal_Su5_D2-typ_SF"/>
</dbReference>
<dbReference type="AlphaFoldDB" id="A0A931DT80"/>
<proteinExistence type="inferred from homology"/>
<evidence type="ECO:0000256" key="2">
    <source>
        <dbReference type="ARBA" id="ARBA00022679"/>
    </source>
</evidence>
<dbReference type="InterPro" id="IPR036554">
    <property type="entry name" value="GHMP_kinase_C_sf"/>
</dbReference>
<keyword evidence="5" id="KW-0418">Kinase</keyword>
<dbReference type="Pfam" id="PF08544">
    <property type="entry name" value="GHMP_kinases_C"/>
    <property type="match status" value="1"/>
</dbReference>
<dbReference type="GO" id="GO:0005829">
    <property type="term" value="C:cytosol"/>
    <property type="evidence" value="ECO:0007669"/>
    <property type="project" value="TreeGrafter"/>
</dbReference>
<evidence type="ECO:0000256" key="5">
    <source>
        <dbReference type="ARBA" id="ARBA00022777"/>
    </source>
</evidence>
<keyword evidence="9" id="KW-0119">Carbohydrate metabolism</keyword>
<evidence type="ECO:0000259" key="11">
    <source>
        <dbReference type="Pfam" id="PF08544"/>
    </source>
</evidence>
<evidence type="ECO:0000313" key="13">
    <source>
        <dbReference type="Proteomes" id="UP000614047"/>
    </source>
</evidence>
<dbReference type="InterPro" id="IPR000705">
    <property type="entry name" value="Galactokinase"/>
</dbReference>
<dbReference type="Gene3D" id="3.30.230.10">
    <property type="match status" value="1"/>
</dbReference>
<organism evidence="12 13">
    <name type="scientific">Actinomadura viridis</name>
    <dbReference type="NCBI Taxonomy" id="58110"/>
    <lineage>
        <taxon>Bacteria</taxon>
        <taxon>Bacillati</taxon>
        <taxon>Actinomycetota</taxon>
        <taxon>Actinomycetes</taxon>
        <taxon>Streptosporangiales</taxon>
        <taxon>Thermomonosporaceae</taxon>
        <taxon>Actinomadura</taxon>
    </lineage>
</organism>
<dbReference type="SUPFAM" id="SSF54211">
    <property type="entry name" value="Ribosomal protein S5 domain 2-like"/>
    <property type="match status" value="1"/>
</dbReference>
<dbReference type="Proteomes" id="UP000614047">
    <property type="component" value="Unassembled WGS sequence"/>
</dbReference>
<evidence type="ECO:0000256" key="1">
    <source>
        <dbReference type="ARBA" id="ARBA00006566"/>
    </source>
</evidence>
<evidence type="ECO:0000256" key="9">
    <source>
        <dbReference type="ARBA" id="ARBA00023277"/>
    </source>
</evidence>
<name>A0A931DT80_9ACTN</name>
<evidence type="ECO:0000313" key="12">
    <source>
        <dbReference type="EMBL" id="MBG6093466.1"/>
    </source>
</evidence>
<evidence type="ECO:0000256" key="6">
    <source>
        <dbReference type="ARBA" id="ARBA00022840"/>
    </source>
</evidence>
<dbReference type="GO" id="GO:0005524">
    <property type="term" value="F:ATP binding"/>
    <property type="evidence" value="ECO:0007669"/>
    <property type="project" value="UniProtKB-KW"/>
</dbReference>
<dbReference type="Gene3D" id="3.30.70.890">
    <property type="entry name" value="GHMP kinase, C-terminal domain"/>
    <property type="match status" value="1"/>
</dbReference>
<evidence type="ECO:0000256" key="3">
    <source>
        <dbReference type="ARBA" id="ARBA00022723"/>
    </source>
</evidence>
<dbReference type="PRINTS" id="PR00473">
    <property type="entry name" value="GALCTOKINASE"/>
</dbReference>
<gene>
    <name evidence="12" type="ORF">IW256_007579</name>
</gene>
<keyword evidence="7" id="KW-0460">Magnesium</keyword>
<dbReference type="FunFam" id="3.30.70.890:FF:000001">
    <property type="entry name" value="Galactokinase"/>
    <property type="match status" value="1"/>
</dbReference>
<feature type="domain" description="GHMP kinase N-terminal" evidence="10">
    <location>
        <begin position="52"/>
        <end position="137"/>
    </location>
</feature>
<keyword evidence="4" id="KW-0547">Nucleotide-binding</keyword>
<comment type="caution">
    <text evidence="12">The sequence shown here is derived from an EMBL/GenBank/DDBJ whole genome shotgun (WGS) entry which is preliminary data.</text>
</comment>
<reference evidence="12" key="1">
    <citation type="submission" date="2020-11" db="EMBL/GenBank/DDBJ databases">
        <title>Sequencing the genomes of 1000 actinobacteria strains.</title>
        <authorList>
            <person name="Klenk H.-P."/>
        </authorList>
    </citation>
    <scope>NUCLEOTIDE SEQUENCE</scope>
    <source>
        <strain evidence="12">DSM 43175</strain>
    </source>
</reference>
<accession>A0A931DT80</accession>
<dbReference type="GO" id="GO:0004335">
    <property type="term" value="F:galactokinase activity"/>
    <property type="evidence" value="ECO:0007669"/>
    <property type="project" value="UniProtKB-EC"/>
</dbReference>
<dbReference type="PIRSF" id="PIRSF000530">
    <property type="entry name" value="Galactokinase"/>
    <property type="match status" value="1"/>
</dbReference>
<dbReference type="PANTHER" id="PTHR10457">
    <property type="entry name" value="MEVALONATE KINASE/GALACTOKINASE"/>
    <property type="match status" value="1"/>
</dbReference>
<feature type="domain" description="GHMP kinase C-terminal" evidence="11">
    <location>
        <begin position="236"/>
        <end position="314"/>
    </location>
</feature>
<dbReference type="PRINTS" id="PR00959">
    <property type="entry name" value="MEVGALKINASE"/>
</dbReference>
<keyword evidence="2 12" id="KW-0808">Transferase</keyword>
<dbReference type="EMBL" id="JADOUA010000001">
    <property type="protein sequence ID" value="MBG6093466.1"/>
    <property type="molecule type" value="Genomic_DNA"/>
</dbReference>
<keyword evidence="3" id="KW-0479">Metal-binding</keyword>
<dbReference type="PROSITE" id="PS00627">
    <property type="entry name" value="GHMP_KINASES_ATP"/>
    <property type="match status" value="1"/>
</dbReference>
<dbReference type="PANTHER" id="PTHR10457:SF7">
    <property type="entry name" value="GALACTOKINASE-RELATED"/>
    <property type="match status" value="1"/>
</dbReference>
<dbReference type="InterPro" id="IPR006206">
    <property type="entry name" value="Mevalonate/galactokinase"/>
</dbReference>
<sequence length="339" mass="35250">MLPFAVPWGVTARVAGRPDGTVRVSSAQRPGREVTVPLEELRPGTPDGWASYAAGVLWALRRAGHPVGGVSIRLDSDLPEGAGLSSSAALECAVAAALDDLWALGLTRVELARVAQRAENDFAGAPTGILDQSAAMLARAGHAVLIDTRDLASTLVPFDLAAAGLRLLIADTGVAHEHRTGGYRARREECERAARALGVPVLGDAPPGARTGDPVLDRRIRHVRTENARVRETVDLLAGGRVRAIGPLLTASHASLRDDYEVSWPEADLAVERALAAGALGARMVGGGFGGSVIALVEEAASTTVRTSVEAAFKAEGHGAPRFLSATPAPGAHRLNEGR</sequence>
<evidence type="ECO:0000259" key="10">
    <source>
        <dbReference type="Pfam" id="PF00288"/>
    </source>
</evidence>
<evidence type="ECO:0000256" key="7">
    <source>
        <dbReference type="ARBA" id="ARBA00022842"/>
    </source>
</evidence>
<protein>
    <submittedName>
        <fullName evidence="12">Galactokinase</fullName>
        <ecNumber evidence="12">2.7.1.6</ecNumber>
    </submittedName>
</protein>